<evidence type="ECO:0000259" key="2">
    <source>
        <dbReference type="Pfam" id="PF18495"/>
    </source>
</evidence>
<evidence type="ECO:0000256" key="1">
    <source>
        <dbReference type="SAM" id="MobiDB-lite"/>
    </source>
</evidence>
<accession>A0A3S0ZJW9</accession>
<comment type="caution">
    <text evidence="3">The sequence shown here is derived from an EMBL/GenBank/DDBJ whole genome shotgun (WGS) entry which is preliminary data.</text>
</comment>
<dbReference type="OrthoDB" id="8913677at2"/>
<dbReference type="RefSeq" id="WP_126025926.1">
    <property type="nucleotide sequence ID" value="NZ_RXFT01000026.1"/>
</dbReference>
<organism evidence="3 4">
    <name type="scientific">Variovorax guangxiensis</name>
    <dbReference type="NCBI Taxonomy" id="1775474"/>
    <lineage>
        <taxon>Bacteria</taxon>
        <taxon>Pseudomonadati</taxon>
        <taxon>Pseudomonadota</taxon>
        <taxon>Betaproteobacteria</taxon>
        <taxon>Burkholderiales</taxon>
        <taxon>Comamonadaceae</taxon>
        <taxon>Variovorax</taxon>
    </lineage>
</organism>
<gene>
    <name evidence="3" type="ORF">EJP67_32990</name>
</gene>
<dbReference type="InterPro" id="IPR033788">
    <property type="entry name" value="VbhA-like"/>
</dbReference>
<dbReference type="EMBL" id="RXFT01000026">
    <property type="protein sequence ID" value="RUR71874.1"/>
    <property type="molecule type" value="Genomic_DNA"/>
</dbReference>
<sequence length="80" mass="8528">MGTKAERQYAMTQALANTRIEGHKPTPEFLVDAAAVVEGKLTYDQAVKASAARATGRTHTHEDTPPLAAARPKVATARGR</sequence>
<evidence type="ECO:0000313" key="4">
    <source>
        <dbReference type="Proteomes" id="UP000281118"/>
    </source>
</evidence>
<dbReference type="Proteomes" id="UP000281118">
    <property type="component" value="Unassembled WGS sequence"/>
</dbReference>
<dbReference type="InterPro" id="IPR041535">
    <property type="entry name" value="VbhA"/>
</dbReference>
<evidence type="ECO:0000313" key="3">
    <source>
        <dbReference type="EMBL" id="RUR71874.1"/>
    </source>
</evidence>
<dbReference type="Pfam" id="PF18495">
    <property type="entry name" value="VbhA"/>
    <property type="match status" value="1"/>
</dbReference>
<dbReference type="Gene3D" id="1.10.8.1050">
    <property type="entry name" value="Antitoxin VbhA-like"/>
    <property type="match status" value="1"/>
</dbReference>
<reference evidence="3 4" key="1">
    <citation type="submission" date="2018-12" db="EMBL/GenBank/DDBJ databases">
        <title>The genome sequences of Variovorax guangxiensis DSM 27352.</title>
        <authorList>
            <person name="Gao J."/>
            <person name="Sun J."/>
        </authorList>
    </citation>
    <scope>NUCLEOTIDE SEQUENCE [LARGE SCALE GENOMIC DNA]</scope>
    <source>
        <strain evidence="3 4">DSM 27352</strain>
    </source>
</reference>
<dbReference type="CDD" id="cd11586">
    <property type="entry name" value="VbhA_like"/>
    <property type="match status" value="1"/>
</dbReference>
<protein>
    <recommendedName>
        <fullName evidence="2">Antitoxin VbhA domain-containing protein</fullName>
    </recommendedName>
</protein>
<dbReference type="InterPro" id="IPR043038">
    <property type="entry name" value="VbhA_sf"/>
</dbReference>
<feature type="domain" description="Antitoxin VbhA" evidence="2">
    <location>
        <begin position="7"/>
        <end position="53"/>
    </location>
</feature>
<dbReference type="AlphaFoldDB" id="A0A3S0ZJW9"/>
<name>A0A3S0ZJW9_9BURK</name>
<proteinExistence type="predicted"/>
<feature type="region of interest" description="Disordered" evidence="1">
    <location>
        <begin position="50"/>
        <end position="80"/>
    </location>
</feature>